<name>A0A1H6DZ41_9PSEU</name>
<dbReference type="AlphaFoldDB" id="A0A1H6DZ41"/>
<dbReference type="Proteomes" id="UP000199690">
    <property type="component" value="Unassembled WGS sequence"/>
</dbReference>
<keyword evidence="1" id="KW-0472">Membrane</keyword>
<keyword evidence="1" id="KW-1133">Transmembrane helix</keyword>
<evidence type="ECO:0000313" key="4">
    <source>
        <dbReference type="Proteomes" id="UP000199690"/>
    </source>
</evidence>
<proteinExistence type="predicted"/>
<dbReference type="EMBL" id="FNVB01000008">
    <property type="protein sequence ID" value="SEG90598.1"/>
    <property type="molecule type" value="Genomic_DNA"/>
</dbReference>
<accession>A0A1H6DZ41</accession>
<dbReference type="SMR" id="A0A1H6DZ41"/>
<organism evidence="2 5">
    <name type="scientific">Saccharopolyspora kobensis</name>
    <dbReference type="NCBI Taxonomy" id="146035"/>
    <lineage>
        <taxon>Bacteria</taxon>
        <taxon>Bacillati</taxon>
        <taxon>Actinomycetota</taxon>
        <taxon>Actinomycetes</taxon>
        <taxon>Pseudonocardiales</taxon>
        <taxon>Pseudonocardiaceae</taxon>
        <taxon>Saccharopolyspora</taxon>
    </lineage>
</organism>
<keyword evidence="1" id="KW-0812">Transmembrane</keyword>
<evidence type="ECO:0000256" key="1">
    <source>
        <dbReference type="SAM" id="Phobius"/>
    </source>
</evidence>
<dbReference type="RefSeq" id="WP_093354303.1">
    <property type="nucleotide sequence ID" value="NZ_FNVB01000008.1"/>
</dbReference>
<sequence length="62" mass="6725">MQHIHFEVTGRTILTVLLLLALVVGGLALVWVLINPGWAIGIGLVLILAIRGLFALFKPHSE</sequence>
<gene>
    <name evidence="2" type="ORF">SAMN02982929_05266</name>
    <name evidence="3" type="ORF">SAMN05216506_107242</name>
</gene>
<reference evidence="2" key="2">
    <citation type="submission" date="2016-10" db="EMBL/GenBank/DDBJ databases">
        <authorList>
            <person name="de Groot N.N."/>
        </authorList>
    </citation>
    <scope>NUCLEOTIDE SEQUENCE [LARGE SCALE GENOMIC DNA]</scope>
    <source>
        <strain evidence="2">ATCC 20501</strain>
    </source>
</reference>
<protein>
    <submittedName>
        <fullName evidence="2">Uncharacterized protein</fullName>
    </submittedName>
</protein>
<evidence type="ECO:0000313" key="2">
    <source>
        <dbReference type="EMBL" id="SEG90598.1"/>
    </source>
</evidence>
<dbReference type="Proteomes" id="UP000236729">
    <property type="component" value="Unassembled WGS sequence"/>
</dbReference>
<evidence type="ECO:0000313" key="3">
    <source>
        <dbReference type="EMBL" id="SFD92409.1"/>
    </source>
</evidence>
<feature type="transmembrane region" description="Helical" evidence="1">
    <location>
        <begin position="12"/>
        <end position="32"/>
    </location>
</feature>
<evidence type="ECO:0000313" key="5">
    <source>
        <dbReference type="Proteomes" id="UP000236729"/>
    </source>
</evidence>
<feature type="transmembrane region" description="Helical" evidence="1">
    <location>
        <begin position="38"/>
        <end position="57"/>
    </location>
</feature>
<keyword evidence="4" id="KW-1185">Reference proteome</keyword>
<dbReference type="EMBL" id="FOME01000007">
    <property type="protein sequence ID" value="SFD92409.1"/>
    <property type="molecule type" value="Genomic_DNA"/>
</dbReference>
<accession>A0A1I1WBM8</accession>
<reference evidence="4 5" key="1">
    <citation type="submission" date="2016-10" db="EMBL/GenBank/DDBJ databases">
        <authorList>
            <person name="Varghese N."/>
            <person name="Submissions S."/>
        </authorList>
    </citation>
    <scope>NUCLEOTIDE SEQUENCE [LARGE SCALE GENOMIC DNA]</scope>
    <source>
        <strain evidence="5">ATCC 20501</strain>
        <strain evidence="3 4">CGMCC 4.3529</strain>
    </source>
</reference>